<evidence type="ECO:0000313" key="2">
    <source>
        <dbReference type="Proteomes" id="UP000184406"/>
    </source>
</evidence>
<name>A0A1M5HLK0_9FLAO</name>
<accession>A0A1M5HLK0</accession>
<sequence>MKKKRRIMKLIRIKRNTRNEKRYNSKMGILYTRVTYIKEVVFGIPVRTLHKYRETYYGEIKDCSACNLSR</sequence>
<dbReference type="EMBL" id="FQUX01000016">
    <property type="protein sequence ID" value="SHG16846.1"/>
    <property type="molecule type" value="Genomic_DNA"/>
</dbReference>
<dbReference type="AlphaFoldDB" id="A0A1M5HLK0"/>
<protein>
    <submittedName>
        <fullName evidence="1">Uncharacterized protein</fullName>
    </submittedName>
</protein>
<keyword evidence="2" id="KW-1185">Reference proteome</keyword>
<organism evidence="1 2">
    <name type="scientific">Arenibacter palladensis</name>
    <dbReference type="NCBI Taxonomy" id="237373"/>
    <lineage>
        <taxon>Bacteria</taxon>
        <taxon>Pseudomonadati</taxon>
        <taxon>Bacteroidota</taxon>
        <taxon>Flavobacteriia</taxon>
        <taxon>Flavobacteriales</taxon>
        <taxon>Flavobacteriaceae</taxon>
        <taxon>Arenibacter</taxon>
    </lineage>
</organism>
<evidence type="ECO:0000313" key="1">
    <source>
        <dbReference type="EMBL" id="SHG16846.1"/>
    </source>
</evidence>
<reference evidence="2" key="1">
    <citation type="submission" date="2016-11" db="EMBL/GenBank/DDBJ databases">
        <authorList>
            <person name="Varghese N."/>
            <person name="Submissions S."/>
        </authorList>
    </citation>
    <scope>NUCLEOTIDE SEQUENCE [LARGE SCALE GENOMIC DNA]</scope>
    <source>
        <strain evidence="2">DSM 17539</strain>
    </source>
</reference>
<dbReference type="Proteomes" id="UP000184406">
    <property type="component" value="Unassembled WGS sequence"/>
</dbReference>
<gene>
    <name evidence="1" type="ORF">SAMN03080594_1164</name>
</gene>
<proteinExistence type="predicted"/>